<proteinExistence type="predicted"/>
<feature type="domain" description="Tail spike" evidence="2">
    <location>
        <begin position="138"/>
        <end position="376"/>
    </location>
</feature>
<organism evidence="3 4">
    <name type="scientific">Streptococcus henryi</name>
    <dbReference type="NCBI Taxonomy" id="439219"/>
    <lineage>
        <taxon>Bacteria</taxon>
        <taxon>Bacillati</taxon>
        <taxon>Bacillota</taxon>
        <taxon>Bacilli</taxon>
        <taxon>Lactobacillales</taxon>
        <taxon>Streptococcaceae</taxon>
        <taxon>Streptococcus</taxon>
    </lineage>
</organism>
<dbReference type="InterPro" id="IPR010572">
    <property type="entry name" value="Tail_dom"/>
</dbReference>
<evidence type="ECO:0000313" key="3">
    <source>
        <dbReference type="EMBL" id="SDB08565.1"/>
    </source>
</evidence>
<protein>
    <submittedName>
        <fullName evidence="3">Prophage endopeptidase tail</fullName>
    </submittedName>
</protein>
<dbReference type="Proteomes" id="UP000182508">
    <property type="component" value="Unassembled WGS sequence"/>
</dbReference>
<dbReference type="EMBL" id="FMXP01000005">
    <property type="protein sequence ID" value="SDB08565.1"/>
    <property type="molecule type" value="Genomic_DNA"/>
</dbReference>
<dbReference type="STRING" id="439219.SAMN02910293_00414"/>
<accession>A0A1G6AJJ4</accession>
<dbReference type="RefSeq" id="WP_074485176.1">
    <property type="nucleotide sequence ID" value="NZ_FMXP01000005.1"/>
</dbReference>
<feature type="coiled-coil region" evidence="1">
    <location>
        <begin position="616"/>
        <end position="661"/>
    </location>
</feature>
<keyword evidence="1" id="KW-0175">Coiled coil</keyword>
<gene>
    <name evidence="3" type="ORF">SAMN02910293_00414</name>
</gene>
<sequence length="1582" mass="173325">MQIVVHDNKMRKVTILNNRIQKSLSFSNDSWHRYLAQGVNTFDFVIPKFYNGKIHDDVDYITDDAHFSFRYRNRNYVFYVETLTQDDFSFTLSCNDRNLELTKEQANPFTSDKAQKFEWYLENMGLLALAGMKLGNNEIGNLTRTLSFENQETKLARLQSLCAEFDAEFEFVNELNKDGSFKQTLLNVYHEADDTHHSVGRLRNDVLLRYGKDVKGVQVVSDKSQLFNAGRFTGADGLTIKDLEKSVKDEDGREEFYTRKGNDMIYAPLSADKYPSKLTNGDNWTRKDFSTEYTNANDLLAYALKTIKQYAYPILTYTATIQSNFLSNYDDLELGDTVKIIDNNFKDGLLLQARVSEQVISFSNPNNNSLVFSNYVKLKNQISDALKARMARLAEEAQPYTIKFSSDNGMTFKNHKGETTVIATLQKGSRDIKANWKWSVNNELLSSTDSLTISASGFEKTLTVAVAAIVGGQVVTTDQITFTNVNDGAGIKKITPLYGSSEDGETTNNWSTNAKAATKSEPYVLGKFITELTDGTQIETNNFVAAVRSPEFDEVERFKQGIYKEIEEVDAQLAAQSEAHNQAVAEILAQATSVEDLASEAKRIGQQAIANAISVANQLSTARQALQSEIETAKTQAGDVAKDLLTQAEQLNAQATKQEELTKLTTETKKLVDGQITTISELSKTVAQNGKDITSVQSRTKTVEDTLSGTKITLEQVKVTSDTVKSNLAEYKVSNDGAVAGLRQSIKDANGNISDLKTLVGLVPGKISAAVEAVEAKIPTVFGGRNLAQKTSSDWSTPYTAFSGIANTCPQLYRVLTDGLSVGDTLKSRILLKYTNVVPASGQTAMIWLQGSGNVTSWNAGSYSGSPKKTISGSGEIVFEHEFKINADHLKNSYWNWQFRTDYIASGSLEWKLAKVESGDVFTAWSPAPEDAIEEISSVKSELKLTKEGLTGYFNKTDSNASSISTHTNQISALNNALSAKVSTTDYNKLTDRVSSAESAISVQAGEISKRLTSTQVESAITAKGYQTKAQVDSNITGRGYITSSALQPYATMTALENKVTETAGEYTRLISETKALIPSGEPNLVPNGRPEDGVTEMGNVDVVTHGFYYNSNQKLYRLTTSDTSEITQSFRYFPVERNTDYTLYFKGFNNSAVIHMDVWFLRRVKGSTNTWDNAQKLIDSRKLSISRAEEITVTFNTGGYDEGYIRFDNNGTTVKGTRADLYFGDVCVKKGKSNNGWSPAVADLTTVTAFNKVSETVDEYKRLISSGGSLSKAIQSAEKFEQSIASGGDIYQAIQTAKGLATTVSGANGLSTQVSQLAGSYAIKNLTSSGTVLNQLNLNKDGSVKIDGSLVRITGKTVIDNAVIKSAMIADGQIGTAQIGTIDGATANIININAKNISADGLSGNIIKGGTLRSTNNATNFDLVNGKLNFDTDTASVRRVTSGIPTQFVKFLKSSNGALTVIGSNRDGSESADNDSFAGFKIYSSSTTEVSEIISDQIYFLTGTNNRRGWQMSTITGADNKQISLFPTGDPTKSLIYASDYYIKRNGKNIALIDFITYVNACLKHLQNYTGRTDIWNDFAI</sequence>
<dbReference type="Pfam" id="PF06605">
    <property type="entry name" value="Prophage_tail"/>
    <property type="match status" value="1"/>
</dbReference>
<evidence type="ECO:0000259" key="2">
    <source>
        <dbReference type="Pfam" id="PF06605"/>
    </source>
</evidence>
<reference evidence="3 4" key="1">
    <citation type="submission" date="2016-10" db="EMBL/GenBank/DDBJ databases">
        <authorList>
            <person name="de Groot N.N."/>
        </authorList>
    </citation>
    <scope>NUCLEOTIDE SEQUENCE [LARGE SCALE GENOMIC DNA]</scope>
    <source>
        <strain evidence="3 4">A-4</strain>
    </source>
</reference>
<evidence type="ECO:0000313" key="4">
    <source>
        <dbReference type="Proteomes" id="UP000182508"/>
    </source>
</evidence>
<evidence type="ECO:0000256" key="1">
    <source>
        <dbReference type="SAM" id="Coils"/>
    </source>
</evidence>
<name>A0A1G6AJJ4_9STRE</name>
<keyword evidence="4" id="KW-1185">Reference proteome</keyword>